<dbReference type="Proteomes" id="UP000629468">
    <property type="component" value="Unassembled WGS sequence"/>
</dbReference>
<feature type="region of interest" description="Disordered" evidence="2">
    <location>
        <begin position="69"/>
        <end position="129"/>
    </location>
</feature>
<accession>A0A8H7F9J0</accession>
<evidence type="ECO:0000256" key="2">
    <source>
        <dbReference type="SAM" id="MobiDB-lite"/>
    </source>
</evidence>
<feature type="compositionally biased region" description="Polar residues" evidence="2">
    <location>
        <begin position="96"/>
        <end position="108"/>
    </location>
</feature>
<evidence type="ECO:0000256" key="1">
    <source>
        <dbReference type="SAM" id="Coils"/>
    </source>
</evidence>
<dbReference type="EMBL" id="JABXXO010000003">
    <property type="protein sequence ID" value="KAF7783259.1"/>
    <property type="molecule type" value="Genomic_DNA"/>
</dbReference>
<evidence type="ECO:0000313" key="4">
    <source>
        <dbReference type="Proteomes" id="UP000629468"/>
    </source>
</evidence>
<gene>
    <name evidence="3" type="ORF">Agabi119p4_2635</name>
</gene>
<reference evidence="3 4" key="1">
    <citation type="journal article" name="Sci. Rep.">
        <title>Telomere-to-telomere assembled and centromere annotated genomes of the two main subspecies of the button mushroom Agaricus bisporus reveal especially polymorphic chromosome ends.</title>
        <authorList>
            <person name="Sonnenberg A.S.M."/>
            <person name="Sedaghat-Telgerd N."/>
            <person name="Lavrijssen B."/>
            <person name="Ohm R.A."/>
            <person name="Hendrickx P.M."/>
            <person name="Scholtmeijer K."/>
            <person name="Baars J.J.P."/>
            <person name="van Peer A."/>
        </authorList>
    </citation>
    <scope>NUCLEOTIDE SEQUENCE [LARGE SCALE GENOMIC DNA]</scope>
    <source>
        <strain evidence="3 4">H119_p4</strain>
    </source>
</reference>
<sequence>MEYDVVAEKIHGLPSRDELEPEIAALENDMAAIRSENEVQEKTIQGHKSALNGIVAELASLRLLGRDKDTVSEVPSARASPAPDGAPGTGIDAHTDASTGANMDTPTPSAREDADEEKLPTESDSQNAIETLNDDIEMGELEEDPKEKEAAAKKKQVVEELEEGETFDGSTQITSCPYSPAARAPFLGAQPPFVVSGAVPMLYIVVQALVEYFPSLPALQGEMELPLSVVDGFTRAYFLCNLILPSVVEHQSAVVASSPWALLFTSMIVANRGFFFVNLFSLLSPTSMTVQTPPELQA</sequence>
<organism evidence="3 4">
    <name type="scientific">Agaricus bisporus var. burnettii</name>
    <dbReference type="NCBI Taxonomy" id="192524"/>
    <lineage>
        <taxon>Eukaryota</taxon>
        <taxon>Fungi</taxon>
        <taxon>Dikarya</taxon>
        <taxon>Basidiomycota</taxon>
        <taxon>Agaricomycotina</taxon>
        <taxon>Agaricomycetes</taxon>
        <taxon>Agaricomycetidae</taxon>
        <taxon>Agaricales</taxon>
        <taxon>Agaricineae</taxon>
        <taxon>Agaricaceae</taxon>
        <taxon>Agaricus</taxon>
    </lineage>
</organism>
<keyword evidence="1" id="KW-0175">Coiled coil</keyword>
<feature type="coiled-coil region" evidence="1">
    <location>
        <begin position="16"/>
        <end position="43"/>
    </location>
</feature>
<comment type="caution">
    <text evidence="3">The sequence shown here is derived from an EMBL/GenBank/DDBJ whole genome shotgun (WGS) entry which is preliminary data.</text>
</comment>
<dbReference type="AlphaFoldDB" id="A0A8H7F9J0"/>
<evidence type="ECO:0000313" key="3">
    <source>
        <dbReference type="EMBL" id="KAF7783259.1"/>
    </source>
</evidence>
<protein>
    <submittedName>
        <fullName evidence="3">Uncharacterized protein</fullName>
    </submittedName>
</protein>
<name>A0A8H7F9J0_AGABI</name>
<proteinExistence type="predicted"/>